<dbReference type="Pfam" id="PF18198">
    <property type="entry name" value="AAA_lid_11"/>
    <property type="match status" value="1"/>
</dbReference>
<name>A0A267GNC8_9PLAT</name>
<sequence length="2852" mass="326625">MHADDGEFVDFEKPLRLEGPVESWMKEIEDTMRVTLRNCLRETRTNLKKMLSKRDKWLRENKGQMCITSSQIQWTQDVMKALSLVKERNDKKPLRSLKKKQVVMLSKFSEMIRKDLDPLDRKKVNAQVIIEVHQRDIIERLYKAGVSDINSFDWLAQLRFFWDKDLDDCVIKQTNTQFEYGYEYLGNSGRLVITPLTDRCYITLTTALHLNRGGSPKGPAGTGKTETTKDLGKALGMYVIVVNCSEGLDYKSMGRMLSGLAQTGAWGCFDEFNRINIEVLSVVAKQILSILSALATAGPNTPVSKFLFEGSSINLRKTVGIFITMNPGYAGRTELPDNLKSMFRPISMVVPDSTMIAEITLFAEGFGNTKILAKKVFTLYSLAVQKLSKQDHYDFGLRALVSVLRYAGRKKRANPGTPDEEILLLSMNDMNLAKLTAVDLPLFKGIVSDLFPGVDAPVMDYAKFKDKVEAMCDQANLVRTKFTVEKVIQLFETKNSRHSTMLVGKTLSAKSVTWQLLRDTLTALAKDGEPGYVPAKEYVINPKAVSLGELYGEIDLSSNEWTDGVLSSVMRYTCADEKDDQKWILFDGPVDALWIESMNSVMDDNKILTLINGERISMPAQVSLLFEVEDLAVASPATVSRCGMVYNDFNDLGWQPFVESWLRKKKDKLLVEELRRLFEKYIEKMQELVRTSCSELIPIAPMNGVVSLTRLLDVLGTPENGLDSNDTENFSRMAELWFQFCMIWSVCASVDEDGRKKIDTYLREADASFPNKDTVYEYYVDVKNKSWVHWEEQLRGGWKYNPNLPFYKLVVPTVDTVRYSYLTQKLVEKKYPVMLVGPVGTGKTSVATGVVEKLDPSKWSLLTINMSAQTTSNNVQEIIEGRVEKRTKGTFVPVGGKSLLTFMDDFNMPAKDTYGSQPPLELIKQWIDYGMWYDRKRQTVKYVQGMFLLGAMGPPGGGRTVISRRLQSKFNQINMTFPSESNLKRIFGSMISQKLQDFEEDIKPVGEVVTQATIDLYYAVCQKFLPTPLKIHYLFNLRDISKVFQGMLRANKSFHDTRAAITRLWIHECFRVFADRLVDDNDKHAFVELLSEKLGVLFDQTFHNICPNKQPPIFGDYLNVDLVYEDITDMEKLKKHMAEMLKEYNETPGIISMDLVLFRDAIEHISKIIRYIRQPRGNMLLIGIGGSGRQSLARLAAFICEYKTFQIEVTKHYRKQEFRDDIKSLYRQSGVENKRTTFLFSDTQVVEESFLEDINNMLSSGEVPNLFKPDEIEEMRGALAPEAKKEGIDDTPANMFNFLIERARANLHVILCMSPVGEAFRNRIRMYPAFVNCTTIDWFSEWPPDALLEVADRYLADLQFGNTEEEIKQFENIKPALSRTFSFMQKSVSEYSRRMLLEMKRYNYVTPTNYLELVSGYKKLLAEKRQELYSSSQKLKNGLSKIDETREKVEVMSEELEKDKKKVAEFQRQCEEFLVIIVQQKREADDQQKQVAQTKERISVDEAKCLNMKELAEADLQEAMPALEAAVKALEALNKNDITEIKSYGKPPYLVQKVMEAVMILRGADTSWETAKRHLGEQNFIGQLVDFKKDNISDRVLKKIGQYCSQDDFQPEVVGKVSSAAKSLCMWVRAMEVYGRIYRVVEPKRQRLQQAEAVLQEKQAQLREAEEKLAAVEAKMKELQDQYNGKMEEKENLRRKAEHTEKMLDRANQLVDGLAGEKVRWEQSVETMEKQMELLPGDCLVASACLSYLGPFLSNYRDEMNLKWIEFVKSEAIPYSPDFKFTEFLSNPTLIRDWNIWGLPSDSFSVENGVIVTRGSRWPLMIDPQGQAQKWIKNMEGKELIIIDLQQADYIRKLEVALQYGKPVLLQNVAEKLDPSLDPVLNKSIVKLGGAWIIKLGDKEIEYNFDFRFYITTKIPNPHYAPEISTKTAITNFAIKEDGLEAQLLGIVVEKEREELEKEKDSLVMKIAAGKKKIKELEDEILRLLNEAQGSLLDDEQLVNTLQTSKSTSAEVTEQLAVSEKTEAQIDAAREGYRPCATRASILFFVMNDMGKIDPMYQFSLDAYINLFKLSIDRSQRNPRLEERISNLNDHHTYAVYRYTCRGLFEKHKLLFSFQMTAKILEASGKLNMDEYDFFLRGGVVLDRDNQMDNPVPNWLSETGWDNISELDKLANFHGIITSFEQYPRDWHIWYTSSEPENAALPGEWDNATNEFQRMLIVRSLREDRVSFCSTSFIVNNLGSKFVEPPVLDTKQVVEESNCKTPLIFVLSPGVDPTNGLMQLAETFKMARKFQALSLGQGQSPTATKLIKEGVSQGHWVFLANCHLSMSWMPQLDKLIEQLNYHEVHPDFRLWLSSSPHPNFPIAILQAGIKMTTEPPKGLKANMKRLYHIIKEEDFSSCSKPDRFKKLVFSLCFFHSILIERRKFRMLGWNILYEFNDSDFEVSLKILSNYLDQYDETPWDALKFLIAEINYGGHVTDDWDRRLLITYITNYFNEDVITTPFYKFSSLPHYYVPRDGSLASYREYVSMLPNIDHPEAFGQHPNADISSQIQETRLFFGTLLSLVPQVTSGGAGESREDKVLELARNIYKQLPENIDYEATAKLMQQDPNPLNVVLLQEIERYNALLNLIRSNLTDLDKGIQGLVVMSSDLEQIFLAIYDTRVPSLWERTYPSMKPLASWTRDLLKRVEQFQEWATTTHPPKIYWISGFSLPTGFLTAVQQKSARQNNVSVDSLSWEFTVQTIDDSSIPEAARDGVYVKGLYLEGAGWDKKQCCLIEANPMQLECEMPTILFRPVENKKKTAKNVYIAPCYYFPNRAGVSGRASYVVAVDLKSGEKQPDHWVKRGTALLMSLSF</sequence>
<dbReference type="InterPro" id="IPR043157">
    <property type="entry name" value="Dynein_AAA1S"/>
</dbReference>
<keyword evidence="9 14" id="KW-0175">Coiled coil</keyword>
<dbReference type="InterPro" id="IPR027417">
    <property type="entry name" value="P-loop_NTPase"/>
</dbReference>
<dbReference type="InterPro" id="IPR035706">
    <property type="entry name" value="AAA_9"/>
</dbReference>
<evidence type="ECO:0000256" key="12">
    <source>
        <dbReference type="ARBA" id="ARBA00023212"/>
    </source>
</evidence>
<feature type="domain" description="AAA+ ATPase" evidence="15">
    <location>
        <begin position="829"/>
        <end position="980"/>
    </location>
</feature>
<dbReference type="SUPFAM" id="SSF52540">
    <property type="entry name" value="P-loop containing nucleoside triphosphate hydrolases"/>
    <property type="match status" value="4"/>
</dbReference>
<evidence type="ECO:0000256" key="3">
    <source>
        <dbReference type="ARBA" id="ARBA00022490"/>
    </source>
</evidence>
<dbReference type="Pfam" id="PF17852">
    <property type="entry name" value="Dynein_AAA_lid"/>
    <property type="match status" value="1"/>
</dbReference>
<dbReference type="InterPro" id="IPR024317">
    <property type="entry name" value="Dynein_heavy_chain_D4_dom"/>
</dbReference>
<organism evidence="16 17">
    <name type="scientific">Macrostomum lignano</name>
    <dbReference type="NCBI Taxonomy" id="282301"/>
    <lineage>
        <taxon>Eukaryota</taxon>
        <taxon>Metazoa</taxon>
        <taxon>Spiralia</taxon>
        <taxon>Lophotrochozoa</taxon>
        <taxon>Platyhelminthes</taxon>
        <taxon>Rhabditophora</taxon>
        <taxon>Macrostomorpha</taxon>
        <taxon>Macrostomida</taxon>
        <taxon>Macrostomidae</taxon>
        <taxon>Macrostomum</taxon>
    </lineage>
</organism>
<reference evidence="16 17" key="1">
    <citation type="submission" date="2017-06" db="EMBL/GenBank/DDBJ databases">
        <title>A platform for efficient transgenesis in Macrostomum lignano, a flatworm model organism for stem cell research.</title>
        <authorList>
            <person name="Berezikov E."/>
        </authorList>
    </citation>
    <scope>NUCLEOTIDE SEQUENCE [LARGE SCALE GENOMIC DNA]</scope>
    <source>
        <strain evidence="16">DV1</strain>
        <tissue evidence="16">Whole organism</tissue>
    </source>
</reference>
<dbReference type="InterPro" id="IPR041466">
    <property type="entry name" value="Dynein_AAA5_ext"/>
</dbReference>
<keyword evidence="17" id="KW-1185">Reference proteome</keyword>
<dbReference type="PANTHER" id="PTHR22878:SF68">
    <property type="entry name" value="DYNEIN HEAVY CHAIN 6, AXONEMAL-LIKE"/>
    <property type="match status" value="1"/>
</dbReference>
<dbReference type="GO" id="GO:0030286">
    <property type="term" value="C:dynein complex"/>
    <property type="evidence" value="ECO:0007669"/>
    <property type="project" value="UniProtKB-KW"/>
</dbReference>
<keyword evidence="12" id="KW-0206">Cytoskeleton</keyword>
<comment type="caution">
    <text evidence="16">The sequence shown here is derived from an EMBL/GenBank/DDBJ whole genome shotgun (WGS) entry which is preliminary data.</text>
</comment>
<dbReference type="Pfam" id="PF12774">
    <property type="entry name" value="AAA_6"/>
    <property type="match status" value="1"/>
</dbReference>
<dbReference type="GO" id="GO:0007018">
    <property type="term" value="P:microtubule-based movement"/>
    <property type="evidence" value="ECO:0007669"/>
    <property type="project" value="InterPro"/>
</dbReference>
<keyword evidence="5" id="KW-0677">Repeat</keyword>
<keyword evidence="11" id="KW-0505">Motor protein</keyword>
<evidence type="ECO:0000259" key="15">
    <source>
        <dbReference type="SMART" id="SM00382"/>
    </source>
</evidence>
<dbReference type="Pfam" id="PF17857">
    <property type="entry name" value="AAA_lid_1"/>
    <property type="match status" value="1"/>
</dbReference>
<gene>
    <name evidence="16" type="ORF">BOX15_Mlig021386g5</name>
</gene>
<dbReference type="FunFam" id="1.10.472.130:FF:000003">
    <property type="entry name" value="Dynein, axonemal, heavy chain 2"/>
    <property type="match status" value="1"/>
</dbReference>
<dbReference type="Gene3D" id="1.20.58.1120">
    <property type="match status" value="1"/>
</dbReference>
<dbReference type="InterPro" id="IPR004273">
    <property type="entry name" value="Dynein_heavy_D6_P-loop"/>
</dbReference>
<dbReference type="FunFam" id="1.20.920.30:FF:000005">
    <property type="entry name" value="Dynein, axonemal, heavy chain 2"/>
    <property type="match status" value="1"/>
</dbReference>
<keyword evidence="3" id="KW-0963">Cytoplasm</keyword>
<dbReference type="EMBL" id="NIVC01000227">
    <property type="protein sequence ID" value="PAA87525.1"/>
    <property type="molecule type" value="Genomic_DNA"/>
</dbReference>
<dbReference type="PANTHER" id="PTHR22878">
    <property type="entry name" value="DYNEIN HEAVY CHAIN 6, AXONEMAL-LIKE-RELATED"/>
    <property type="match status" value="1"/>
</dbReference>
<dbReference type="InterPro" id="IPR043160">
    <property type="entry name" value="Dynein_C_barrel"/>
</dbReference>
<dbReference type="FunFam" id="3.10.490.20:FF:000008">
    <property type="entry name" value="dynein heavy chain 2, axonemal"/>
    <property type="match status" value="1"/>
</dbReference>
<evidence type="ECO:0000256" key="14">
    <source>
        <dbReference type="SAM" id="Coils"/>
    </source>
</evidence>
<evidence type="ECO:0000313" key="17">
    <source>
        <dbReference type="Proteomes" id="UP000215902"/>
    </source>
</evidence>
<dbReference type="Proteomes" id="UP000215902">
    <property type="component" value="Unassembled WGS sequence"/>
</dbReference>
<dbReference type="Gene3D" id="3.10.490.20">
    <property type="match status" value="1"/>
</dbReference>
<evidence type="ECO:0000313" key="16">
    <source>
        <dbReference type="EMBL" id="PAA87525.1"/>
    </source>
</evidence>
<evidence type="ECO:0000256" key="5">
    <source>
        <dbReference type="ARBA" id="ARBA00022737"/>
    </source>
</evidence>
<dbReference type="InterPro" id="IPR041589">
    <property type="entry name" value="DNAH3_AAA_lid_1"/>
</dbReference>
<dbReference type="STRING" id="282301.A0A267GNC8"/>
<dbReference type="FunFam" id="3.40.50.300:FF:000049">
    <property type="entry name" value="Dynein, axonemal, heavy chain 5"/>
    <property type="match status" value="1"/>
</dbReference>
<feature type="domain" description="AAA+ ATPase" evidence="15">
    <location>
        <begin position="212"/>
        <end position="353"/>
    </location>
</feature>
<dbReference type="FunFam" id="1.20.920.20:FF:000014">
    <property type="entry name" value="dynein heavy chain 2, axonemal"/>
    <property type="match status" value="1"/>
</dbReference>
<dbReference type="FunFam" id="1.20.1270.280:FF:000007">
    <property type="entry name" value="dynein heavy chain 2, axonemal"/>
    <property type="match status" value="1"/>
</dbReference>
<dbReference type="Pfam" id="PF12781">
    <property type="entry name" value="AAA_9"/>
    <property type="match status" value="1"/>
</dbReference>
<dbReference type="Gene3D" id="1.10.8.1220">
    <property type="match status" value="1"/>
</dbReference>
<accession>A0A267GNC8</accession>
<dbReference type="Pfam" id="PF12780">
    <property type="entry name" value="AAA_8"/>
    <property type="match status" value="1"/>
</dbReference>
<keyword evidence="13" id="KW-0966">Cell projection</keyword>
<dbReference type="InterPro" id="IPR035699">
    <property type="entry name" value="AAA_6"/>
</dbReference>
<dbReference type="GO" id="GO:0031514">
    <property type="term" value="C:motile cilium"/>
    <property type="evidence" value="ECO:0007669"/>
    <property type="project" value="UniProtKB-ARBA"/>
</dbReference>
<proteinExistence type="inferred from homology"/>
<dbReference type="Gene3D" id="1.10.8.720">
    <property type="entry name" value="Region D6 of dynein motor"/>
    <property type="match status" value="1"/>
</dbReference>
<evidence type="ECO:0000256" key="6">
    <source>
        <dbReference type="ARBA" id="ARBA00022741"/>
    </source>
</evidence>
<comment type="subcellular location">
    <subcellularLocation>
        <location evidence="1">Cytoplasm</location>
        <location evidence="1">Cytoskeleton</location>
        <location evidence="1">Flagellum axoneme</location>
    </subcellularLocation>
</comment>
<dbReference type="Pfam" id="PF12777">
    <property type="entry name" value="MT"/>
    <property type="match status" value="1"/>
</dbReference>
<dbReference type="Gene3D" id="3.40.50.300">
    <property type="entry name" value="P-loop containing nucleotide triphosphate hydrolases"/>
    <property type="match status" value="5"/>
</dbReference>
<evidence type="ECO:0000256" key="8">
    <source>
        <dbReference type="ARBA" id="ARBA00023017"/>
    </source>
</evidence>
<keyword evidence="4" id="KW-0493">Microtubule</keyword>
<dbReference type="InterPro" id="IPR024743">
    <property type="entry name" value="Dynein_HC_stalk"/>
</dbReference>
<dbReference type="Gene3D" id="6.10.140.1060">
    <property type="match status" value="1"/>
</dbReference>
<dbReference type="Gene3D" id="1.20.920.30">
    <property type="match status" value="1"/>
</dbReference>
<dbReference type="GO" id="GO:0005524">
    <property type="term" value="F:ATP binding"/>
    <property type="evidence" value="ECO:0007669"/>
    <property type="project" value="UniProtKB-KW"/>
</dbReference>
<feature type="coiled-coil region" evidence="14">
    <location>
        <begin position="1953"/>
        <end position="1994"/>
    </location>
</feature>
<keyword evidence="8" id="KW-0243">Dynein</keyword>
<keyword evidence="6" id="KW-0547">Nucleotide-binding</keyword>
<dbReference type="FunFam" id="3.40.50.300:FF:002141">
    <property type="entry name" value="Dynein heavy chain"/>
    <property type="match status" value="1"/>
</dbReference>
<dbReference type="Pfam" id="PF18199">
    <property type="entry name" value="Dynein_C"/>
    <property type="match status" value="1"/>
</dbReference>
<dbReference type="InterPro" id="IPR041658">
    <property type="entry name" value="AAA_lid_11"/>
</dbReference>
<feature type="coiled-coil region" evidence="14">
    <location>
        <begin position="1641"/>
        <end position="1710"/>
    </location>
</feature>
<dbReference type="FunFam" id="1.20.58.1120:FF:000001">
    <property type="entry name" value="dynein heavy chain 2, axonemal"/>
    <property type="match status" value="1"/>
</dbReference>
<dbReference type="GO" id="GO:0051959">
    <property type="term" value="F:dynein light intermediate chain binding"/>
    <property type="evidence" value="ECO:0007669"/>
    <property type="project" value="InterPro"/>
</dbReference>
<evidence type="ECO:0000256" key="11">
    <source>
        <dbReference type="ARBA" id="ARBA00023175"/>
    </source>
</evidence>
<dbReference type="InterPro" id="IPR026983">
    <property type="entry name" value="DHC"/>
</dbReference>
<dbReference type="FunFam" id="1.10.8.710:FF:000001">
    <property type="entry name" value="Dynein axonemal heavy chain 2"/>
    <property type="match status" value="1"/>
</dbReference>
<dbReference type="GO" id="GO:0045505">
    <property type="term" value="F:dynein intermediate chain binding"/>
    <property type="evidence" value="ECO:0007669"/>
    <property type="project" value="InterPro"/>
</dbReference>
<dbReference type="GO" id="GO:0005874">
    <property type="term" value="C:microtubule"/>
    <property type="evidence" value="ECO:0007669"/>
    <property type="project" value="UniProtKB-KW"/>
</dbReference>
<evidence type="ECO:0000256" key="2">
    <source>
        <dbReference type="ARBA" id="ARBA00008887"/>
    </source>
</evidence>
<feature type="coiled-coil region" evidence="14">
    <location>
        <begin position="1439"/>
        <end position="1533"/>
    </location>
</feature>
<evidence type="ECO:0000256" key="9">
    <source>
        <dbReference type="ARBA" id="ARBA00023054"/>
    </source>
</evidence>
<dbReference type="FunFam" id="3.40.50.300:FF:000044">
    <property type="entry name" value="Dynein heavy chain 5, axonemal"/>
    <property type="match status" value="1"/>
</dbReference>
<dbReference type="FunFam" id="1.10.8.720:FF:000008">
    <property type="entry name" value="Dynein axonemal heavy chain 2"/>
    <property type="match status" value="1"/>
</dbReference>
<dbReference type="InterPro" id="IPR042219">
    <property type="entry name" value="AAA_lid_11_sf"/>
</dbReference>
<dbReference type="Gene3D" id="1.10.8.710">
    <property type="match status" value="1"/>
</dbReference>
<dbReference type="InterPro" id="IPR041228">
    <property type="entry name" value="Dynein_C"/>
</dbReference>
<dbReference type="Pfam" id="PF03028">
    <property type="entry name" value="Dynein_heavy"/>
    <property type="match status" value="1"/>
</dbReference>
<dbReference type="FunFam" id="1.10.8.1220:FF:000001">
    <property type="entry name" value="Dynein axonemal heavy chain 5"/>
    <property type="match status" value="1"/>
</dbReference>
<dbReference type="SMART" id="SM00382">
    <property type="entry name" value="AAA"/>
    <property type="match status" value="2"/>
</dbReference>
<dbReference type="Pfam" id="PF12775">
    <property type="entry name" value="AAA_7"/>
    <property type="match status" value="1"/>
</dbReference>
<dbReference type="Gene3D" id="1.20.1270.280">
    <property type="match status" value="1"/>
</dbReference>
<dbReference type="CDD" id="cd00009">
    <property type="entry name" value="AAA"/>
    <property type="match status" value="1"/>
</dbReference>
<evidence type="ECO:0000256" key="10">
    <source>
        <dbReference type="ARBA" id="ARBA00023069"/>
    </source>
</evidence>
<evidence type="ECO:0000256" key="7">
    <source>
        <dbReference type="ARBA" id="ARBA00022840"/>
    </source>
</evidence>
<dbReference type="InterPro" id="IPR003593">
    <property type="entry name" value="AAA+_ATPase"/>
</dbReference>
<evidence type="ECO:0000256" key="4">
    <source>
        <dbReference type="ARBA" id="ARBA00022701"/>
    </source>
</evidence>
<dbReference type="Gene3D" id="1.20.920.20">
    <property type="match status" value="1"/>
</dbReference>
<evidence type="ECO:0000256" key="1">
    <source>
        <dbReference type="ARBA" id="ARBA00004611"/>
    </source>
</evidence>
<dbReference type="Gene3D" id="1.10.472.130">
    <property type="match status" value="1"/>
</dbReference>
<comment type="similarity">
    <text evidence="2">Belongs to the dynein heavy chain family.</text>
</comment>
<keyword evidence="10" id="KW-0969">Cilium</keyword>
<evidence type="ECO:0000256" key="13">
    <source>
        <dbReference type="ARBA" id="ARBA00023273"/>
    </source>
</evidence>
<keyword evidence="7" id="KW-0067">ATP-binding</keyword>
<dbReference type="GO" id="GO:0008569">
    <property type="term" value="F:minus-end-directed microtubule motor activity"/>
    <property type="evidence" value="ECO:0007669"/>
    <property type="project" value="InterPro"/>
</dbReference>
<dbReference type="OrthoDB" id="10251809at2759"/>
<dbReference type="FunFam" id="3.40.50.300:FF:000153">
    <property type="entry name" value="Dynein axonemal heavy chain 1"/>
    <property type="match status" value="1"/>
</dbReference>
<protein>
    <recommendedName>
        <fullName evidence="15">AAA+ ATPase domain-containing protein</fullName>
    </recommendedName>
</protein>